<comment type="subcellular location">
    <subcellularLocation>
        <location evidence="1">Cell outer membrane</location>
        <topology evidence="1">Multi-pass membrane protein</topology>
    </subcellularLocation>
</comment>
<dbReference type="PANTHER" id="PTHR30069">
    <property type="entry name" value="TONB-DEPENDENT OUTER MEMBRANE RECEPTOR"/>
    <property type="match status" value="1"/>
</dbReference>
<keyword evidence="4" id="KW-0812">Transmembrane</keyword>
<dbReference type="InterPro" id="IPR039426">
    <property type="entry name" value="TonB-dep_rcpt-like"/>
</dbReference>
<dbReference type="GO" id="GO:0044718">
    <property type="term" value="P:siderophore transmembrane transport"/>
    <property type="evidence" value="ECO:0007669"/>
    <property type="project" value="TreeGrafter"/>
</dbReference>
<dbReference type="InterPro" id="IPR037066">
    <property type="entry name" value="Plug_dom_sf"/>
</dbReference>
<comment type="caution">
    <text evidence="9">The sequence shown here is derived from an EMBL/GenBank/DDBJ whole genome shotgun (WGS) entry which is preliminary data.</text>
</comment>
<evidence type="ECO:0000256" key="6">
    <source>
        <dbReference type="ARBA" id="ARBA00023136"/>
    </source>
</evidence>
<evidence type="ECO:0000256" key="1">
    <source>
        <dbReference type="ARBA" id="ARBA00004571"/>
    </source>
</evidence>
<dbReference type="PANTHER" id="PTHR30069:SF29">
    <property type="entry name" value="HEMOGLOBIN AND HEMOGLOBIN-HAPTOGLOBIN-BINDING PROTEIN 1-RELATED"/>
    <property type="match status" value="1"/>
</dbReference>
<feature type="domain" description="TonB-dependent receptor plug" evidence="8">
    <location>
        <begin position="151"/>
        <end position="229"/>
    </location>
</feature>
<evidence type="ECO:0000256" key="2">
    <source>
        <dbReference type="ARBA" id="ARBA00022448"/>
    </source>
</evidence>
<keyword evidence="5" id="KW-0732">Signal</keyword>
<keyword evidence="2" id="KW-0813">Transport</keyword>
<accession>A0A8J3G5K9</accession>
<sequence>MFCFITDGIAQNEFKEIRFEYEGGIKKAQYLLTGKVTSKETGLPLDNVAIHIDGFFTGVNTDKNGLYVFPLDSGRHRIVFRRFGKQADFYIVHIYRDAVLDASISNLDFQLEMFTVMAEERDRNVKSPITGVTKMNIEELKLVPALMGEPDVFNVLQSMPGVTSVGEGSAGLNIRGGQADQNLILMNEAIVLSNNHALGFLSAFNGDVVQNFALYKGNVPAQFGGRSASALNIDMRKGDFENWKGSVSLGTAVTKLMLEGPIKTDKTSIIAGLRRSNLNWKLGTVDQLDVSNSRLNFSDVYAGLTHRFSQKHTLEWNVLHTGDRFQFSDQFGFRWNNTVSSLTSKNLLSDNFSLIGMLAYGDFTNRFFEPSPNDAFEIANGLQYQQGKLSALWTTETVEFTFGVEAVNYQMKPERREPLNERSGISPATVNKQQGLEWAPFVGLDWNVSETFSFSLGARYSFYQQNGPDSVFIYRENLPISRLNIVDRVAFESGPIVNYGGFEPRFSFRIALDDRQSVKAGASVMNQYLQTISDATGPTPIDLWQVSTSYILPQRSFNYSLGYFRNFKENDWSTSVEGFYRTTQNQLEYRDFAQLFLNPHIETELVQGEGMAYGAELMIQRNRGGVTGWLSYTFSRSLIRTTAPFQEIQVNRGEWFPTNFDRPHILSLVGNVNLGKKRFFNASFNYSTGRPVTAPTANYIIAGIFVPDFGDRNQFRIPDYIRLDFSYLTNGIVREWNDSFNFSIYNVLSRRNAYSVFFERENQSRRLRPFQLSILGSIFPTMAYTVNF</sequence>
<keyword evidence="9" id="KW-0675">Receptor</keyword>
<dbReference type="Pfam" id="PF07715">
    <property type="entry name" value="Plug"/>
    <property type="match status" value="1"/>
</dbReference>
<keyword evidence="10" id="KW-1185">Reference proteome</keyword>
<dbReference type="GO" id="GO:0015344">
    <property type="term" value="F:siderophore uptake transmembrane transporter activity"/>
    <property type="evidence" value="ECO:0007669"/>
    <property type="project" value="TreeGrafter"/>
</dbReference>
<keyword evidence="6" id="KW-0472">Membrane</keyword>
<dbReference type="InterPro" id="IPR008969">
    <property type="entry name" value="CarboxyPept-like_regulatory"/>
</dbReference>
<evidence type="ECO:0000256" key="4">
    <source>
        <dbReference type="ARBA" id="ARBA00022692"/>
    </source>
</evidence>
<dbReference type="EMBL" id="BMYF01000010">
    <property type="protein sequence ID" value="GHB37896.1"/>
    <property type="molecule type" value="Genomic_DNA"/>
</dbReference>
<name>A0A8J3G5K9_9BACT</name>
<dbReference type="Proteomes" id="UP000642809">
    <property type="component" value="Unassembled WGS sequence"/>
</dbReference>
<evidence type="ECO:0000313" key="9">
    <source>
        <dbReference type="EMBL" id="GHB37896.1"/>
    </source>
</evidence>
<evidence type="ECO:0000256" key="5">
    <source>
        <dbReference type="ARBA" id="ARBA00022729"/>
    </source>
</evidence>
<reference evidence="9" key="1">
    <citation type="journal article" date="2014" name="Int. J. Syst. Evol. Microbiol.">
        <title>Complete genome sequence of Corynebacterium casei LMG S-19264T (=DSM 44701T), isolated from a smear-ripened cheese.</title>
        <authorList>
            <consortium name="US DOE Joint Genome Institute (JGI-PGF)"/>
            <person name="Walter F."/>
            <person name="Albersmeier A."/>
            <person name="Kalinowski J."/>
            <person name="Ruckert C."/>
        </authorList>
    </citation>
    <scope>NUCLEOTIDE SEQUENCE</scope>
    <source>
        <strain evidence="9">KCTC 23224</strain>
    </source>
</reference>
<reference evidence="9" key="2">
    <citation type="submission" date="2020-09" db="EMBL/GenBank/DDBJ databases">
        <authorList>
            <person name="Sun Q."/>
            <person name="Kim S."/>
        </authorList>
    </citation>
    <scope>NUCLEOTIDE SEQUENCE</scope>
    <source>
        <strain evidence="9">KCTC 23224</strain>
    </source>
</reference>
<evidence type="ECO:0000256" key="7">
    <source>
        <dbReference type="ARBA" id="ARBA00023237"/>
    </source>
</evidence>
<dbReference type="InterPro" id="IPR036942">
    <property type="entry name" value="Beta-barrel_TonB_sf"/>
</dbReference>
<dbReference type="SUPFAM" id="SSF56935">
    <property type="entry name" value="Porins"/>
    <property type="match status" value="1"/>
</dbReference>
<proteinExistence type="predicted"/>
<protein>
    <submittedName>
        <fullName evidence="9">TonB-dependent receptor</fullName>
    </submittedName>
</protein>
<dbReference type="AlphaFoldDB" id="A0A8J3G5K9"/>
<evidence type="ECO:0000313" key="10">
    <source>
        <dbReference type="Proteomes" id="UP000642809"/>
    </source>
</evidence>
<dbReference type="Gene3D" id="2.170.130.10">
    <property type="entry name" value="TonB-dependent receptor, plug domain"/>
    <property type="match status" value="1"/>
</dbReference>
<dbReference type="Gene3D" id="2.60.40.1120">
    <property type="entry name" value="Carboxypeptidase-like, regulatory domain"/>
    <property type="match status" value="1"/>
</dbReference>
<dbReference type="InterPro" id="IPR012910">
    <property type="entry name" value="Plug_dom"/>
</dbReference>
<organism evidence="9 10">
    <name type="scientific">Mongoliitalea lutea</name>
    <dbReference type="NCBI Taxonomy" id="849756"/>
    <lineage>
        <taxon>Bacteria</taxon>
        <taxon>Pseudomonadati</taxon>
        <taxon>Bacteroidota</taxon>
        <taxon>Cytophagia</taxon>
        <taxon>Cytophagales</taxon>
        <taxon>Cyclobacteriaceae</taxon>
        <taxon>Mongoliitalea</taxon>
    </lineage>
</organism>
<keyword evidence="7" id="KW-0998">Cell outer membrane</keyword>
<dbReference type="Gene3D" id="2.40.170.20">
    <property type="entry name" value="TonB-dependent receptor, beta-barrel domain"/>
    <property type="match status" value="1"/>
</dbReference>
<dbReference type="SUPFAM" id="SSF49464">
    <property type="entry name" value="Carboxypeptidase regulatory domain-like"/>
    <property type="match status" value="1"/>
</dbReference>
<evidence type="ECO:0000259" key="8">
    <source>
        <dbReference type="Pfam" id="PF07715"/>
    </source>
</evidence>
<gene>
    <name evidence="9" type="ORF">GCM10008106_18910</name>
</gene>
<dbReference type="GO" id="GO:0009279">
    <property type="term" value="C:cell outer membrane"/>
    <property type="evidence" value="ECO:0007669"/>
    <property type="project" value="UniProtKB-SubCell"/>
</dbReference>
<evidence type="ECO:0000256" key="3">
    <source>
        <dbReference type="ARBA" id="ARBA00022452"/>
    </source>
</evidence>
<keyword evidence="3" id="KW-1134">Transmembrane beta strand</keyword>